<feature type="signal peptide" evidence="1">
    <location>
        <begin position="1"/>
        <end position="25"/>
    </location>
</feature>
<dbReference type="AlphaFoldDB" id="A0A0P7C1Z8"/>
<comment type="caution">
    <text evidence="3">The sequence shown here is derived from an EMBL/GenBank/DDBJ whole genome shotgun (WGS) entry which is preliminary data.</text>
</comment>
<reference evidence="3 4" key="1">
    <citation type="submission" date="2015-07" db="EMBL/GenBank/DDBJ databases">
        <title>The draft genome sequence of Leadbetterella sp. JN14-9.</title>
        <authorList>
            <person name="Liu Y."/>
            <person name="Du J."/>
            <person name="Shao Z."/>
        </authorList>
    </citation>
    <scope>NUCLEOTIDE SEQUENCE [LARGE SCALE GENOMIC DNA]</scope>
    <source>
        <strain evidence="3 4">JN14-9</strain>
    </source>
</reference>
<evidence type="ECO:0000256" key="1">
    <source>
        <dbReference type="SAM" id="SignalP"/>
    </source>
</evidence>
<keyword evidence="1" id="KW-0732">Signal</keyword>
<evidence type="ECO:0000259" key="2">
    <source>
        <dbReference type="Pfam" id="PF13590"/>
    </source>
</evidence>
<gene>
    <name evidence="3" type="ORF">AFM12_08725</name>
</gene>
<dbReference type="PROSITE" id="PS51257">
    <property type="entry name" value="PROKAR_LIPOPROTEIN"/>
    <property type="match status" value="1"/>
</dbReference>
<proteinExistence type="predicted"/>
<feature type="domain" description="DUF4136" evidence="2">
    <location>
        <begin position="28"/>
        <end position="173"/>
    </location>
</feature>
<evidence type="ECO:0000313" key="4">
    <source>
        <dbReference type="Proteomes" id="UP000050454"/>
    </source>
</evidence>
<evidence type="ECO:0000313" key="3">
    <source>
        <dbReference type="EMBL" id="KPM48671.1"/>
    </source>
</evidence>
<dbReference type="STRING" id="1605367.AFM12_08725"/>
<dbReference type="EMBL" id="LGTQ01000006">
    <property type="protein sequence ID" value="KPM48671.1"/>
    <property type="molecule type" value="Genomic_DNA"/>
</dbReference>
<organism evidence="3 4">
    <name type="scientific">Jiulongibacter sediminis</name>
    <dbReference type="NCBI Taxonomy" id="1605367"/>
    <lineage>
        <taxon>Bacteria</taxon>
        <taxon>Pseudomonadati</taxon>
        <taxon>Bacteroidota</taxon>
        <taxon>Cytophagia</taxon>
        <taxon>Cytophagales</taxon>
        <taxon>Leadbetterellaceae</taxon>
        <taxon>Jiulongibacter</taxon>
    </lineage>
</organism>
<dbReference type="Pfam" id="PF13590">
    <property type="entry name" value="DUF4136"/>
    <property type="match status" value="1"/>
</dbReference>
<protein>
    <recommendedName>
        <fullName evidence="2">DUF4136 domain-containing protein</fullName>
    </recommendedName>
</protein>
<keyword evidence="4" id="KW-1185">Reference proteome</keyword>
<accession>A0A0P7C1Z8</accession>
<sequence length="187" mass="21653">MIFMKRLLPLLALLVLGLASCNSLKLMVDNDYSYATDFTTYKNYNFLACEVDTSFICTEIQDAIRRQMRARGYKLTDDAPGLLVSYSIIRDRVEYKGYFQPSLDRWVNKYEFDDTYKTQNFNFGGGMILVSLLDAESSQLIWRGYASGVFNKKVKKPINYYRNVVRTIFDQYPLFAAGEQPRKLTGI</sequence>
<dbReference type="Proteomes" id="UP000050454">
    <property type="component" value="Unassembled WGS sequence"/>
</dbReference>
<feature type="chain" id="PRO_5006136517" description="DUF4136 domain-containing protein" evidence="1">
    <location>
        <begin position="26"/>
        <end position="187"/>
    </location>
</feature>
<name>A0A0P7C1Z8_9BACT</name>
<dbReference type="InterPro" id="IPR025411">
    <property type="entry name" value="DUF4136"/>
</dbReference>
<dbReference type="Gene3D" id="3.30.160.670">
    <property type="match status" value="1"/>
</dbReference>